<gene>
    <name evidence="3" type="ORF">IV203_006910</name>
</gene>
<comment type="caution">
    <text evidence="3">The sequence shown here is derived from an EMBL/GenBank/DDBJ whole genome shotgun (WGS) entry which is preliminary data.</text>
</comment>
<name>A0A9K3PBX6_9STRA</name>
<dbReference type="OrthoDB" id="364779at2759"/>
<sequence length="583" mass="65299">MLMAHNLELICGFCHLRPLARQSHGVPVINLCIRKNGPFICRSSKNGQNGVEIGFPLVSDRNVELNTTQALVYSIEEDRFVRDSSLSSLGLSSQDSYSRGLFKIFQHGVARIKRTVDHSFVPQGVNPSYYTYMKWRIMQRFINSNLHVLGTQSLIMGLGLKSSSSLGVSAALTWVLKDALGKLTRLVWASRMGRRFDSDAKRWRFRASLVYALGNYLEIVTYINPALFLLWATAANSCKQVAMLTSSATRTALYNSFRDGKRENIADITAKGEAQIAVVDLIGIWFGVSLSKVVGTSVRSVLCTYVVLQVVEIFLLFQEIRSVQFTVMNFERMAQVVENFCNEVYSDDTEDDGGYITNATILTLSVNGEAQKAVASSGVDSSTRYLPQSLTSHGRRLVPSPKEIAEKERIFLPPKHLRRRALAFGSMGRAKLNPDELSRLLEIFSRDRFVLIVGENVKNSHEKVGVFSQTTENERIQQNCHIVLHEDATNLDILKSTLALFLLRRKLVESGLGPNIRSSDCWDLLEDVRGETDRLFPLLLKQLSLQGWASPSRFMFGRVQQRANWPLSGGNPKSIRPVTPATP</sequence>
<evidence type="ECO:0000259" key="2">
    <source>
        <dbReference type="Pfam" id="PF04884"/>
    </source>
</evidence>
<reference evidence="3" key="2">
    <citation type="submission" date="2021-04" db="EMBL/GenBank/DDBJ databases">
        <authorList>
            <person name="Podell S."/>
        </authorList>
    </citation>
    <scope>NUCLEOTIDE SEQUENCE</scope>
    <source>
        <strain evidence="3">Hildebrandi</strain>
    </source>
</reference>
<evidence type="ECO:0000313" key="4">
    <source>
        <dbReference type="Proteomes" id="UP000693970"/>
    </source>
</evidence>
<evidence type="ECO:0000256" key="1">
    <source>
        <dbReference type="ARBA" id="ARBA00007558"/>
    </source>
</evidence>
<keyword evidence="4" id="KW-1185">Reference proteome</keyword>
<accession>A0A9K3PBX6</accession>
<dbReference type="InterPro" id="IPR006968">
    <property type="entry name" value="RUS_fam"/>
</dbReference>
<protein>
    <submittedName>
        <fullName evidence="3">Vitamin B6 photo-protection and homoeostasis domain containing protein</fullName>
    </submittedName>
</protein>
<dbReference type="EMBL" id="JAGRRH010000025">
    <property type="protein sequence ID" value="KAG7341818.1"/>
    <property type="molecule type" value="Genomic_DNA"/>
</dbReference>
<dbReference type="Pfam" id="PF04884">
    <property type="entry name" value="UVB_sens_prot"/>
    <property type="match status" value="1"/>
</dbReference>
<evidence type="ECO:0000313" key="3">
    <source>
        <dbReference type="EMBL" id="KAG7341818.1"/>
    </source>
</evidence>
<dbReference type="PANTHER" id="PTHR12770:SF20">
    <property type="entry name" value="PROTEIN ROOT UVB SENSITIVE 6"/>
    <property type="match status" value="1"/>
</dbReference>
<organism evidence="3 4">
    <name type="scientific">Nitzschia inconspicua</name>
    <dbReference type="NCBI Taxonomy" id="303405"/>
    <lineage>
        <taxon>Eukaryota</taxon>
        <taxon>Sar</taxon>
        <taxon>Stramenopiles</taxon>
        <taxon>Ochrophyta</taxon>
        <taxon>Bacillariophyta</taxon>
        <taxon>Bacillariophyceae</taxon>
        <taxon>Bacillariophycidae</taxon>
        <taxon>Bacillariales</taxon>
        <taxon>Bacillariaceae</taxon>
        <taxon>Nitzschia</taxon>
    </lineage>
</organism>
<dbReference type="Proteomes" id="UP000693970">
    <property type="component" value="Unassembled WGS sequence"/>
</dbReference>
<reference evidence="3" key="1">
    <citation type="journal article" date="2021" name="Sci. Rep.">
        <title>Diploid genomic architecture of Nitzschia inconspicua, an elite biomass production diatom.</title>
        <authorList>
            <person name="Oliver A."/>
            <person name="Podell S."/>
            <person name="Pinowska A."/>
            <person name="Traller J.C."/>
            <person name="Smith S.R."/>
            <person name="McClure R."/>
            <person name="Beliaev A."/>
            <person name="Bohutskyi P."/>
            <person name="Hill E.A."/>
            <person name="Rabines A."/>
            <person name="Zheng H."/>
            <person name="Allen L.Z."/>
            <person name="Kuo A."/>
            <person name="Grigoriev I.V."/>
            <person name="Allen A.E."/>
            <person name="Hazlebeck D."/>
            <person name="Allen E.E."/>
        </authorList>
    </citation>
    <scope>NUCLEOTIDE SEQUENCE</scope>
    <source>
        <strain evidence="3">Hildebrandi</strain>
    </source>
</reference>
<feature type="domain" description="Protein root UVB sensitive/RUS" evidence="2">
    <location>
        <begin position="116"/>
        <end position="342"/>
    </location>
</feature>
<dbReference type="PANTHER" id="PTHR12770">
    <property type="entry name" value="RUS1 FAMILY PROTEIN C16ORF58"/>
    <property type="match status" value="1"/>
</dbReference>
<dbReference type="InterPro" id="IPR054549">
    <property type="entry name" value="UVB_sens_RUS_dom"/>
</dbReference>
<comment type="similarity">
    <text evidence="1">Belongs to the RUS1 family.</text>
</comment>
<dbReference type="AlphaFoldDB" id="A0A9K3PBX6"/>
<proteinExistence type="inferred from homology"/>